<gene>
    <name evidence="1" type="ORF">HDF16_005018</name>
</gene>
<name>A0A7W7ZI51_9BACT</name>
<accession>A0A7W7ZI51</accession>
<evidence type="ECO:0000313" key="1">
    <source>
        <dbReference type="EMBL" id="MBB5060282.1"/>
    </source>
</evidence>
<dbReference type="EMBL" id="JACHIP010000011">
    <property type="protein sequence ID" value="MBB5060282.1"/>
    <property type="molecule type" value="Genomic_DNA"/>
</dbReference>
<dbReference type="AlphaFoldDB" id="A0A7W7ZI51"/>
<protein>
    <submittedName>
        <fullName evidence="1">Uncharacterized protein</fullName>
    </submittedName>
</protein>
<keyword evidence="2" id="KW-1185">Reference proteome</keyword>
<organism evidence="1 2">
    <name type="scientific">Granulicella aggregans</name>
    <dbReference type="NCBI Taxonomy" id="474949"/>
    <lineage>
        <taxon>Bacteria</taxon>
        <taxon>Pseudomonadati</taxon>
        <taxon>Acidobacteriota</taxon>
        <taxon>Terriglobia</taxon>
        <taxon>Terriglobales</taxon>
        <taxon>Acidobacteriaceae</taxon>
        <taxon>Granulicella</taxon>
    </lineage>
</organism>
<reference evidence="1 2" key="1">
    <citation type="submission" date="2020-08" db="EMBL/GenBank/DDBJ databases">
        <title>Genomic Encyclopedia of Type Strains, Phase IV (KMG-V): Genome sequencing to study the core and pangenomes of soil and plant-associated prokaryotes.</title>
        <authorList>
            <person name="Whitman W."/>
        </authorList>
    </citation>
    <scope>NUCLEOTIDE SEQUENCE [LARGE SCALE GENOMIC DNA]</scope>
    <source>
        <strain evidence="1 2">M8UP14</strain>
    </source>
</reference>
<dbReference type="RefSeq" id="WP_184222464.1">
    <property type="nucleotide sequence ID" value="NZ_JACHIP010000011.1"/>
</dbReference>
<dbReference type="Proteomes" id="UP000540989">
    <property type="component" value="Unassembled WGS sequence"/>
</dbReference>
<proteinExistence type="predicted"/>
<sequence>MGFEVMRALRKGQAAIFNLTQDIRGEARIVERAFGIYGPDYVPKSNGDPAVEMMA</sequence>
<comment type="caution">
    <text evidence="1">The sequence shown here is derived from an EMBL/GenBank/DDBJ whole genome shotgun (WGS) entry which is preliminary data.</text>
</comment>
<evidence type="ECO:0000313" key="2">
    <source>
        <dbReference type="Proteomes" id="UP000540989"/>
    </source>
</evidence>